<accession>A0A068TTF3</accession>
<name>A0A068TTF3_COFCA</name>
<dbReference type="Gramene" id="CDO99541">
    <property type="protein sequence ID" value="CDO99541"/>
    <property type="gene ID" value="GSCOC_T00029168001"/>
</dbReference>
<dbReference type="InParanoid" id="A0A068TTF3"/>
<keyword evidence="2" id="KW-1185">Reference proteome</keyword>
<evidence type="ECO:0000313" key="2">
    <source>
        <dbReference type="Proteomes" id="UP000295252"/>
    </source>
</evidence>
<sequence>MITETPKIPHCTAYLSTDSSHCNLQTPRNSGTTLGTPCVLARASLAVAHIIPAPAAKC</sequence>
<evidence type="ECO:0000313" key="1">
    <source>
        <dbReference type="EMBL" id="CDO99541.1"/>
    </source>
</evidence>
<dbReference type="EMBL" id="HG739088">
    <property type="protein sequence ID" value="CDO99541.1"/>
    <property type="molecule type" value="Genomic_DNA"/>
</dbReference>
<dbReference type="AlphaFoldDB" id="A0A068TTF3"/>
<reference evidence="2" key="1">
    <citation type="journal article" date="2014" name="Science">
        <title>The coffee genome provides insight into the convergent evolution of caffeine biosynthesis.</title>
        <authorList>
            <person name="Denoeud F."/>
            <person name="Carretero-Paulet L."/>
            <person name="Dereeper A."/>
            <person name="Droc G."/>
            <person name="Guyot R."/>
            <person name="Pietrella M."/>
            <person name="Zheng C."/>
            <person name="Alberti A."/>
            <person name="Anthony F."/>
            <person name="Aprea G."/>
            <person name="Aury J.M."/>
            <person name="Bento P."/>
            <person name="Bernard M."/>
            <person name="Bocs S."/>
            <person name="Campa C."/>
            <person name="Cenci A."/>
            <person name="Combes M.C."/>
            <person name="Crouzillat D."/>
            <person name="Da Silva C."/>
            <person name="Daddiego L."/>
            <person name="De Bellis F."/>
            <person name="Dussert S."/>
            <person name="Garsmeur O."/>
            <person name="Gayraud T."/>
            <person name="Guignon V."/>
            <person name="Jahn K."/>
            <person name="Jamilloux V."/>
            <person name="Joet T."/>
            <person name="Labadie K."/>
            <person name="Lan T."/>
            <person name="Leclercq J."/>
            <person name="Lepelley M."/>
            <person name="Leroy T."/>
            <person name="Li L.T."/>
            <person name="Librado P."/>
            <person name="Lopez L."/>
            <person name="Munoz A."/>
            <person name="Noel B."/>
            <person name="Pallavicini A."/>
            <person name="Perrotta G."/>
            <person name="Poncet V."/>
            <person name="Pot D."/>
            <person name="Priyono X."/>
            <person name="Rigoreau M."/>
            <person name="Rouard M."/>
            <person name="Rozas J."/>
            <person name="Tranchant-Dubreuil C."/>
            <person name="VanBuren R."/>
            <person name="Zhang Q."/>
            <person name="Andrade A.C."/>
            <person name="Argout X."/>
            <person name="Bertrand B."/>
            <person name="de Kochko A."/>
            <person name="Graziosi G."/>
            <person name="Henry R.J."/>
            <person name="Jayarama X."/>
            <person name="Ming R."/>
            <person name="Nagai C."/>
            <person name="Rounsley S."/>
            <person name="Sankoff D."/>
            <person name="Giuliano G."/>
            <person name="Albert V.A."/>
            <person name="Wincker P."/>
            <person name="Lashermes P."/>
        </authorList>
    </citation>
    <scope>NUCLEOTIDE SEQUENCE [LARGE SCALE GENOMIC DNA]</scope>
    <source>
        <strain evidence="2">cv. DH200-94</strain>
    </source>
</reference>
<proteinExistence type="predicted"/>
<protein>
    <submittedName>
        <fullName evidence="1">Uncharacterized protein</fullName>
    </submittedName>
</protein>
<gene>
    <name evidence="1" type="ORF">GSCOC_T00029168001</name>
</gene>
<dbReference type="Proteomes" id="UP000295252">
    <property type="component" value="Chromosome IV"/>
</dbReference>
<organism evidence="1 2">
    <name type="scientific">Coffea canephora</name>
    <name type="common">Robusta coffee</name>
    <dbReference type="NCBI Taxonomy" id="49390"/>
    <lineage>
        <taxon>Eukaryota</taxon>
        <taxon>Viridiplantae</taxon>
        <taxon>Streptophyta</taxon>
        <taxon>Embryophyta</taxon>
        <taxon>Tracheophyta</taxon>
        <taxon>Spermatophyta</taxon>
        <taxon>Magnoliopsida</taxon>
        <taxon>eudicotyledons</taxon>
        <taxon>Gunneridae</taxon>
        <taxon>Pentapetalae</taxon>
        <taxon>asterids</taxon>
        <taxon>lamiids</taxon>
        <taxon>Gentianales</taxon>
        <taxon>Rubiaceae</taxon>
        <taxon>Ixoroideae</taxon>
        <taxon>Gardenieae complex</taxon>
        <taxon>Bertiereae - Coffeeae clade</taxon>
        <taxon>Coffeeae</taxon>
        <taxon>Coffea</taxon>
    </lineage>
</organism>